<evidence type="ECO:0000313" key="3">
    <source>
        <dbReference type="EMBL" id="KND04157.1"/>
    </source>
</evidence>
<proteinExistence type="predicted"/>
<name>A0A0L0HSV9_SPIPD</name>
<keyword evidence="1" id="KW-1133">Transmembrane helix</keyword>
<dbReference type="PANTHER" id="PTHR12277:SF81">
    <property type="entry name" value="PROTEIN ABHD13"/>
    <property type="match status" value="1"/>
</dbReference>
<reference evidence="3 4" key="1">
    <citation type="submission" date="2009-08" db="EMBL/GenBank/DDBJ databases">
        <title>The Genome Sequence of Spizellomyces punctatus strain DAOM BR117.</title>
        <authorList>
            <consortium name="The Broad Institute Genome Sequencing Platform"/>
            <person name="Russ C."/>
            <person name="Cuomo C."/>
            <person name="Shea T."/>
            <person name="Young S.K."/>
            <person name="Zeng Q."/>
            <person name="Koehrsen M."/>
            <person name="Haas B."/>
            <person name="Borodovsky M."/>
            <person name="Guigo R."/>
            <person name="Alvarado L."/>
            <person name="Berlin A."/>
            <person name="Bochicchio J."/>
            <person name="Borenstein D."/>
            <person name="Chapman S."/>
            <person name="Chen Z."/>
            <person name="Engels R."/>
            <person name="Freedman E."/>
            <person name="Gellesch M."/>
            <person name="Goldberg J."/>
            <person name="Griggs A."/>
            <person name="Gujja S."/>
            <person name="Heiman D."/>
            <person name="Hepburn T."/>
            <person name="Howarth C."/>
            <person name="Jen D."/>
            <person name="Larson L."/>
            <person name="Lewis B."/>
            <person name="Mehta T."/>
            <person name="Park D."/>
            <person name="Pearson M."/>
            <person name="Roberts A."/>
            <person name="Saif S."/>
            <person name="Shenoy N."/>
            <person name="Sisk P."/>
            <person name="Stolte C."/>
            <person name="Sykes S."/>
            <person name="Thomson T."/>
            <person name="Walk T."/>
            <person name="White J."/>
            <person name="Yandava C."/>
            <person name="Burger G."/>
            <person name="Gray M.W."/>
            <person name="Holland P.W.H."/>
            <person name="King N."/>
            <person name="Lang F.B.F."/>
            <person name="Roger A.J."/>
            <person name="Ruiz-Trillo I."/>
            <person name="Lander E."/>
            <person name="Nusbaum C."/>
        </authorList>
    </citation>
    <scope>NUCLEOTIDE SEQUENCE [LARGE SCALE GENOMIC DNA]</scope>
    <source>
        <strain evidence="3 4">DAOM BR117</strain>
    </source>
</reference>
<dbReference type="eggNOG" id="KOG4391">
    <property type="taxonomic scope" value="Eukaryota"/>
</dbReference>
<evidence type="ECO:0000259" key="2">
    <source>
        <dbReference type="Pfam" id="PF00561"/>
    </source>
</evidence>
<dbReference type="SUPFAM" id="SSF53474">
    <property type="entry name" value="alpha/beta-Hydrolases"/>
    <property type="match status" value="1"/>
</dbReference>
<evidence type="ECO:0000313" key="4">
    <source>
        <dbReference type="Proteomes" id="UP000053201"/>
    </source>
</evidence>
<dbReference type="Pfam" id="PF00561">
    <property type="entry name" value="Abhydrolase_1"/>
    <property type="match status" value="1"/>
</dbReference>
<dbReference type="OrthoDB" id="10249433at2759"/>
<dbReference type="EMBL" id="KQ257451">
    <property type="protein sequence ID" value="KND04157.1"/>
    <property type="molecule type" value="Genomic_DNA"/>
</dbReference>
<dbReference type="GO" id="GO:0016020">
    <property type="term" value="C:membrane"/>
    <property type="evidence" value="ECO:0007669"/>
    <property type="project" value="TreeGrafter"/>
</dbReference>
<feature type="transmembrane region" description="Helical" evidence="1">
    <location>
        <begin position="6"/>
        <end position="32"/>
    </location>
</feature>
<organism evidence="3 4">
    <name type="scientific">Spizellomyces punctatus (strain DAOM BR117)</name>
    <dbReference type="NCBI Taxonomy" id="645134"/>
    <lineage>
        <taxon>Eukaryota</taxon>
        <taxon>Fungi</taxon>
        <taxon>Fungi incertae sedis</taxon>
        <taxon>Chytridiomycota</taxon>
        <taxon>Chytridiomycota incertae sedis</taxon>
        <taxon>Chytridiomycetes</taxon>
        <taxon>Spizellomycetales</taxon>
        <taxon>Spizellomycetaceae</taxon>
        <taxon>Spizellomyces</taxon>
    </lineage>
</organism>
<keyword evidence="1" id="KW-0812">Transmembrane</keyword>
<gene>
    <name evidence="3" type="ORF">SPPG_01592</name>
</gene>
<sequence length="388" mass="42678">MGLLDLVQWVVQGTVYVGLTAVTGGLFLLYFYQNNLIYPAHFPPGSRQSVSKPDEFNLNDYEDVTITTPDNVKIKAFLIRRPKGTTEQENETVDFATALRDGVRKRGPEKQDAEELAEYTLIYCHANAGNMGHRLPIAKVFHSRCNANVVMFSYRGYGQSEGSPSEAGLKIDAQATLDWVLAHPQLRNTKIVVYGQSLGGAVAIHLASTNEDKIAGLIVENTFLSLPKVVPHILPYLKYLTFLCTQVWDSETTIQRIPRLPILLLSGGKDELIPPSQMAGLCYAARSARGKTKAPSTSTVKRDEHGIRFIVFPNGTHNETCVQRGYFDEVLAFWRECIVGDGSQSKSGETLVPKDVSNVDGVLEAYKTIEKGGEGSRLVTGGLGVPRM</sequence>
<dbReference type="GeneID" id="27685244"/>
<dbReference type="OMA" id="QYWTSED"/>
<keyword evidence="4" id="KW-1185">Reference proteome</keyword>
<dbReference type="Gene3D" id="3.40.50.1820">
    <property type="entry name" value="alpha/beta hydrolase"/>
    <property type="match status" value="1"/>
</dbReference>
<dbReference type="PANTHER" id="PTHR12277">
    <property type="entry name" value="ALPHA/BETA HYDROLASE DOMAIN-CONTAINING PROTEIN"/>
    <property type="match status" value="1"/>
</dbReference>
<dbReference type="VEuPathDB" id="FungiDB:SPPG_01592"/>
<feature type="domain" description="AB hydrolase-1" evidence="2">
    <location>
        <begin position="120"/>
        <end position="236"/>
    </location>
</feature>
<protein>
    <recommendedName>
        <fullName evidence="2">AB hydrolase-1 domain-containing protein</fullName>
    </recommendedName>
</protein>
<keyword evidence="1" id="KW-0472">Membrane</keyword>
<dbReference type="Proteomes" id="UP000053201">
    <property type="component" value="Unassembled WGS sequence"/>
</dbReference>
<evidence type="ECO:0000256" key="1">
    <source>
        <dbReference type="SAM" id="Phobius"/>
    </source>
</evidence>
<accession>A0A0L0HSV9</accession>
<dbReference type="FunCoup" id="A0A0L0HSV9">
    <property type="interactions" value="150"/>
</dbReference>
<dbReference type="RefSeq" id="XP_016612196.1">
    <property type="nucleotide sequence ID" value="XM_016749909.1"/>
</dbReference>
<dbReference type="InterPro" id="IPR029058">
    <property type="entry name" value="AB_hydrolase_fold"/>
</dbReference>
<dbReference type="InParanoid" id="A0A0L0HSV9"/>
<dbReference type="STRING" id="645134.A0A0L0HSV9"/>
<dbReference type="InterPro" id="IPR000073">
    <property type="entry name" value="AB_hydrolase_1"/>
</dbReference>
<dbReference type="GO" id="GO:0008474">
    <property type="term" value="F:palmitoyl-(protein) hydrolase activity"/>
    <property type="evidence" value="ECO:0007669"/>
    <property type="project" value="TreeGrafter"/>
</dbReference>
<dbReference type="AlphaFoldDB" id="A0A0L0HSV9"/>